<dbReference type="PROSITE" id="PS50977">
    <property type="entry name" value="HTH_TETR_2"/>
    <property type="match status" value="1"/>
</dbReference>
<dbReference type="Gene3D" id="1.10.260.40">
    <property type="entry name" value="lambda repressor-like DNA-binding domains"/>
    <property type="match status" value="1"/>
</dbReference>
<feature type="DNA-binding region" description="H-T-H motif" evidence="5">
    <location>
        <begin position="121"/>
        <end position="140"/>
    </location>
</feature>
<evidence type="ECO:0000313" key="9">
    <source>
        <dbReference type="EMBL" id="GAA3286718.1"/>
    </source>
</evidence>
<evidence type="ECO:0000313" key="10">
    <source>
        <dbReference type="Proteomes" id="UP001501736"/>
    </source>
</evidence>
<sequence length="309" mass="33689">MSSMTSSLAVARRVREAIRAAGRSQRRVAEETGIDETKLSKSLSGQRRFTRQELVDLARCTGVTVGRLLGEEGDDTSVSVTPPQLETAGATPASPDQARRHREIVEAAWRLFAGKGFDAVRVSDVAAAAGVSSATVHYYFPGKPNLFAATLMYSVKLAHSRQIARLTAVDDPVARLWQLLDMQSPHGEIGRLEWSIWLQSWNRVALAQGIDEEYLEIYRRWSETVRAAIADGQELGAIHPGSSEAMAQELTALVDGLGTQVLTGVLDDETMARRIGEYVQRRLLVPGAELTIERPVPSSEGSPPDRATA</sequence>
<comment type="caution">
    <text evidence="9">The sequence shown here is derived from an EMBL/GenBank/DDBJ whole genome shotgun (WGS) entry which is preliminary data.</text>
</comment>
<dbReference type="InterPro" id="IPR010982">
    <property type="entry name" value="Lambda_DNA-bd_dom_sf"/>
</dbReference>
<dbReference type="InterPro" id="IPR009057">
    <property type="entry name" value="Homeodomain-like_sf"/>
</dbReference>
<dbReference type="Pfam" id="PF13977">
    <property type="entry name" value="TetR_C_6"/>
    <property type="match status" value="1"/>
</dbReference>
<dbReference type="PANTHER" id="PTHR30055:SF238">
    <property type="entry name" value="MYCOFACTOCIN BIOSYNTHESIS TRANSCRIPTIONAL REGULATOR MFTR-RELATED"/>
    <property type="match status" value="1"/>
</dbReference>
<feature type="domain" description="HTH cro/C1-type" evidence="7">
    <location>
        <begin position="14"/>
        <end position="68"/>
    </location>
</feature>
<keyword evidence="10" id="KW-1185">Reference proteome</keyword>
<dbReference type="Pfam" id="PF13560">
    <property type="entry name" value="HTH_31"/>
    <property type="match status" value="1"/>
</dbReference>
<dbReference type="InterPro" id="IPR001647">
    <property type="entry name" value="HTH_TetR"/>
</dbReference>
<dbReference type="SMART" id="SM00530">
    <property type="entry name" value="HTH_XRE"/>
    <property type="match status" value="1"/>
</dbReference>
<proteinExistence type="predicted"/>
<keyword evidence="1" id="KW-0678">Repressor</keyword>
<keyword evidence="2" id="KW-0805">Transcription regulation</keyword>
<dbReference type="Gene3D" id="1.10.357.10">
    <property type="entry name" value="Tetracycline Repressor, domain 2"/>
    <property type="match status" value="1"/>
</dbReference>
<dbReference type="PROSITE" id="PS50943">
    <property type="entry name" value="HTH_CROC1"/>
    <property type="match status" value="1"/>
</dbReference>
<keyword evidence="4" id="KW-0804">Transcription</keyword>
<dbReference type="CDD" id="cd00093">
    <property type="entry name" value="HTH_XRE"/>
    <property type="match status" value="1"/>
</dbReference>
<evidence type="ECO:0000256" key="2">
    <source>
        <dbReference type="ARBA" id="ARBA00023015"/>
    </source>
</evidence>
<dbReference type="InterPro" id="IPR001387">
    <property type="entry name" value="Cro/C1-type_HTH"/>
</dbReference>
<dbReference type="PRINTS" id="PR00455">
    <property type="entry name" value="HTHTETR"/>
</dbReference>
<dbReference type="SUPFAM" id="SSF48498">
    <property type="entry name" value="Tetracyclin repressor-like, C-terminal domain"/>
    <property type="match status" value="1"/>
</dbReference>
<feature type="domain" description="HTH tetR-type" evidence="8">
    <location>
        <begin position="98"/>
        <end position="158"/>
    </location>
</feature>
<protein>
    <submittedName>
        <fullName evidence="9">TetR family transcriptional regulator C-terminal domain-containing protein</fullName>
    </submittedName>
</protein>
<evidence type="ECO:0000259" key="8">
    <source>
        <dbReference type="PROSITE" id="PS50977"/>
    </source>
</evidence>
<feature type="region of interest" description="Disordered" evidence="6">
    <location>
        <begin position="71"/>
        <end position="98"/>
    </location>
</feature>
<evidence type="ECO:0000256" key="3">
    <source>
        <dbReference type="ARBA" id="ARBA00023125"/>
    </source>
</evidence>
<dbReference type="Proteomes" id="UP001501736">
    <property type="component" value="Unassembled WGS sequence"/>
</dbReference>
<dbReference type="InterPro" id="IPR050109">
    <property type="entry name" value="HTH-type_TetR-like_transc_reg"/>
</dbReference>
<dbReference type="PANTHER" id="PTHR30055">
    <property type="entry name" value="HTH-TYPE TRANSCRIPTIONAL REGULATOR RUTR"/>
    <property type="match status" value="1"/>
</dbReference>
<dbReference type="RefSeq" id="WP_344721287.1">
    <property type="nucleotide sequence ID" value="NZ_BAAAYG010000009.1"/>
</dbReference>
<evidence type="ECO:0000256" key="6">
    <source>
        <dbReference type="SAM" id="MobiDB-lite"/>
    </source>
</evidence>
<dbReference type="SUPFAM" id="SSF46689">
    <property type="entry name" value="Homeodomain-like"/>
    <property type="match status" value="1"/>
</dbReference>
<accession>A0ABP6RHG8</accession>
<organism evidence="9 10">
    <name type="scientific">Nesterenkonia halobia</name>
    <dbReference type="NCBI Taxonomy" id="37922"/>
    <lineage>
        <taxon>Bacteria</taxon>
        <taxon>Bacillati</taxon>
        <taxon>Actinomycetota</taxon>
        <taxon>Actinomycetes</taxon>
        <taxon>Micrococcales</taxon>
        <taxon>Micrococcaceae</taxon>
        <taxon>Nesterenkonia</taxon>
    </lineage>
</organism>
<keyword evidence="3 5" id="KW-0238">DNA-binding</keyword>
<evidence type="ECO:0000256" key="4">
    <source>
        <dbReference type="ARBA" id="ARBA00023163"/>
    </source>
</evidence>
<dbReference type="SUPFAM" id="SSF47413">
    <property type="entry name" value="lambda repressor-like DNA-binding domains"/>
    <property type="match status" value="1"/>
</dbReference>
<evidence type="ECO:0000256" key="5">
    <source>
        <dbReference type="PROSITE-ProRule" id="PRU00335"/>
    </source>
</evidence>
<name>A0ABP6RHG8_9MICC</name>
<dbReference type="InterPro" id="IPR036271">
    <property type="entry name" value="Tet_transcr_reg_TetR-rel_C_sf"/>
</dbReference>
<dbReference type="InterPro" id="IPR039538">
    <property type="entry name" value="BetI_C"/>
</dbReference>
<evidence type="ECO:0000256" key="1">
    <source>
        <dbReference type="ARBA" id="ARBA00022491"/>
    </source>
</evidence>
<reference evidence="10" key="1">
    <citation type="journal article" date="2019" name="Int. J. Syst. Evol. Microbiol.">
        <title>The Global Catalogue of Microorganisms (GCM) 10K type strain sequencing project: providing services to taxonomists for standard genome sequencing and annotation.</title>
        <authorList>
            <consortium name="The Broad Institute Genomics Platform"/>
            <consortium name="The Broad Institute Genome Sequencing Center for Infectious Disease"/>
            <person name="Wu L."/>
            <person name="Ma J."/>
        </authorList>
    </citation>
    <scope>NUCLEOTIDE SEQUENCE [LARGE SCALE GENOMIC DNA]</scope>
    <source>
        <strain evidence="10">JCM 11483</strain>
    </source>
</reference>
<evidence type="ECO:0000259" key="7">
    <source>
        <dbReference type="PROSITE" id="PS50943"/>
    </source>
</evidence>
<gene>
    <name evidence="9" type="ORF">GCM10020260_21990</name>
</gene>
<dbReference type="EMBL" id="BAAAYG010000009">
    <property type="protein sequence ID" value="GAA3286718.1"/>
    <property type="molecule type" value="Genomic_DNA"/>
</dbReference>
<dbReference type="Pfam" id="PF00440">
    <property type="entry name" value="TetR_N"/>
    <property type="match status" value="1"/>
</dbReference>